<dbReference type="InterPro" id="IPR000157">
    <property type="entry name" value="TIR_dom"/>
</dbReference>
<accession>A0A8R2QXS6</accession>
<dbReference type="SMR" id="A0A8R2QXS6"/>
<evidence type="ECO:0000256" key="6">
    <source>
        <dbReference type="SAM" id="Phobius"/>
    </source>
</evidence>
<dbReference type="Gene3D" id="3.40.50.10140">
    <property type="entry name" value="Toll/interleukin-1 receptor homology (TIR) domain"/>
    <property type="match status" value="1"/>
</dbReference>
<dbReference type="GO" id="GO:0038023">
    <property type="term" value="F:signaling receptor activity"/>
    <property type="evidence" value="ECO:0007669"/>
    <property type="project" value="TreeGrafter"/>
</dbReference>
<dbReference type="PRINTS" id="PR01537">
    <property type="entry name" value="INTRLKN1R1F"/>
</dbReference>
<evidence type="ECO:0000256" key="2">
    <source>
        <dbReference type="ARBA" id="ARBA00022692"/>
    </source>
</evidence>
<dbReference type="GO" id="GO:0005886">
    <property type="term" value="C:plasma membrane"/>
    <property type="evidence" value="ECO:0007669"/>
    <property type="project" value="TreeGrafter"/>
</dbReference>
<dbReference type="Proteomes" id="UP000005204">
    <property type="component" value="Unassembled WGS sequence"/>
</dbReference>
<dbReference type="AlphaFoldDB" id="A0A8R2QXS6"/>
<reference evidence="9" key="1">
    <citation type="journal article" date="2008" name="Insect Biochem. Mol. Biol.">
        <title>The genome of a lepidopteran model insect, the silkworm Bombyx mori.</title>
        <authorList>
            <consortium name="International Silkworm Genome Consortium"/>
        </authorList>
    </citation>
    <scope>NUCLEOTIDE SEQUENCE [LARGE SCALE GENOMIC DNA]</scope>
    <source>
        <strain evidence="9">p50T</strain>
    </source>
</reference>
<dbReference type="PANTHER" id="PTHR24365">
    <property type="entry name" value="TOLL-LIKE RECEPTOR"/>
    <property type="match status" value="1"/>
</dbReference>
<dbReference type="Pfam" id="PF13676">
    <property type="entry name" value="TIR_2"/>
    <property type="match status" value="1"/>
</dbReference>
<dbReference type="SUPFAM" id="SSF52058">
    <property type="entry name" value="L domain-like"/>
    <property type="match status" value="1"/>
</dbReference>
<keyword evidence="5 6" id="KW-0472">Membrane</keyword>
<dbReference type="Gene3D" id="3.80.10.10">
    <property type="entry name" value="Ribonuclease Inhibitor"/>
    <property type="match status" value="4"/>
</dbReference>
<proteinExistence type="predicted"/>
<dbReference type="SUPFAM" id="SSF52047">
    <property type="entry name" value="RNI-like"/>
    <property type="match status" value="1"/>
</dbReference>
<evidence type="ECO:0000256" key="4">
    <source>
        <dbReference type="ARBA" id="ARBA00022989"/>
    </source>
</evidence>
<evidence type="ECO:0000313" key="9">
    <source>
        <dbReference type="Proteomes" id="UP000005204"/>
    </source>
</evidence>
<reference evidence="8" key="2">
    <citation type="submission" date="2022-06" db="UniProtKB">
        <authorList>
            <consortium name="EnsemblMetazoa"/>
        </authorList>
    </citation>
    <scope>IDENTIFICATION</scope>
    <source>
        <strain evidence="8">p50T (Dazao)</strain>
    </source>
</reference>
<keyword evidence="4 6" id="KW-1133">Transmembrane helix</keyword>
<name>A0A8R2QXS6_BOMMO</name>
<organism evidence="8 9">
    <name type="scientific">Bombyx mori</name>
    <name type="common">Silk moth</name>
    <dbReference type="NCBI Taxonomy" id="7091"/>
    <lineage>
        <taxon>Eukaryota</taxon>
        <taxon>Metazoa</taxon>
        <taxon>Ecdysozoa</taxon>
        <taxon>Arthropoda</taxon>
        <taxon>Hexapoda</taxon>
        <taxon>Insecta</taxon>
        <taxon>Pterygota</taxon>
        <taxon>Neoptera</taxon>
        <taxon>Endopterygota</taxon>
        <taxon>Lepidoptera</taxon>
        <taxon>Glossata</taxon>
        <taxon>Ditrysia</taxon>
        <taxon>Bombycoidea</taxon>
        <taxon>Bombycidae</taxon>
        <taxon>Bombycinae</taxon>
        <taxon>Bombyx</taxon>
    </lineage>
</organism>
<keyword evidence="2 6" id="KW-0812">Transmembrane</keyword>
<dbReference type="PROSITE" id="PS50104">
    <property type="entry name" value="TIR"/>
    <property type="match status" value="1"/>
</dbReference>
<feature type="domain" description="TIR" evidence="7">
    <location>
        <begin position="827"/>
        <end position="960"/>
    </location>
</feature>
<dbReference type="InterPro" id="IPR035897">
    <property type="entry name" value="Toll_tir_struct_dom_sf"/>
</dbReference>
<dbReference type="GO" id="GO:0007165">
    <property type="term" value="P:signal transduction"/>
    <property type="evidence" value="ECO:0007669"/>
    <property type="project" value="InterPro"/>
</dbReference>
<dbReference type="SUPFAM" id="SSF52200">
    <property type="entry name" value="Toll/Interleukin receptor TIR domain"/>
    <property type="match status" value="1"/>
</dbReference>
<evidence type="ECO:0000256" key="3">
    <source>
        <dbReference type="ARBA" id="ARBA00022729"/>
    </source>
</evidence>
<evidence type="ECO:0000256" key="1">
    <source>
        <dbReference type="ARBA" id="ARBA00004167"/>
    </source>
</evidence>
<comment type="subcellular location">
    <subcellularLocation>
        <location evidence="1">Membrane</location>
        <topology evidence="1">Single-pass membrane protein</topology>
    </subcellularLocation>
</comment>
<keyword evidence="3" id="KW-0732">Signal</keyword>
<dbReference type="PANTHER" id="PTHR24365:SF541">
    <property type="entry name" value="PROTEIN TOLL-RELATED"/>
    <property type="match status" value="1"/>
</dbReference>
<dbReference type="EnsemblMetazoa" id="XM_038015525.1">
    <property type="protein sequence ID" value="XP_037871453.1"/>
    <property type="gene ID" value="LOC101736405"/>
</dbReference>
<keyword evidence="9" id="KW-1185">Reference proteome</keyword>
<dbReference type="InterPro" id="IPR032675">
    <property type="entry name" value="LRR_dom_sf"/>
</dbReference>
<sequence length="992" mass="109483">MKAYGRTRGGAPRPAHVVLTASAQCGRNNTRERPLLRSYRMNFGVTYKSARHFIAPRGGGWLVAVLCVLVRGAEGGGPRCVLPALCAPVGPVVKLPDTDRATFSVSGLQVVIEFSEAQFVKLECPEGVTLASAGMPSFVGGARVPSVRVRGCGVGAGSLLDGLAALNVTVLDRLSLEDPPLSSLSARHLRGLQHLAGLDLDGTGAPHLQLETGALLSLVQLKVLRIINVNLSSDDVVHFPRQIEILKLINVGMTHYDLNHFSHLMHVRIHAEHAISMNARRLVELRTVILNGYETNFPPESRPSSLQELQLFSWKDSKSWSGCSNITTLQLHGVQLSELALPEGWVSRCRQLRTLKVAELSLTLPLGLLRDVTFLNLLSMRNCALRLLPEDLFRDTLNLTIVDFENNLIESLPRCFRNLFSKITSLKKLNLSNNKLKVEAVGALGTLVSLQVLSLSDNPTLMDLCPGNSNAHVGSGTSPLKALTELDELRLGHTGVSHVCSDWRTSMKQLSLLDLSYTNITSLSYLDFHYERSGSKKLTVNFNGTPVSELTVDAGNYKSVIADLASASVKIILRATLPCDCLDYWTALAFGNLSTQAQDSVELLCREEERGSLADALERESLECAESSLCEDQEGCTCSVRPDLSHGVVATASCEGAGLDEMPSRLKFKEAPAWRLMLAHNHIQTVRFQDLPDTILELDLRNNSLHRLDGPTASKLSTVPLWIANNSLDCTCHGYDLVTNLELCVLDMEQATCDDGTPLIEAQINDPTECSSFVTVTVSLISALALLAVMVAVTAGCGMRPEMRLRVKVLLLRLGWLPRRPEPDDGRRFDAFVSYAHEDEAVVEELVKRLEVGHGYRLCLHYRDWPPGEWIHVQIAASVQAARRTLIVVSRHFLRSKWARQEFRQAHAAALRDVTPRLVLLFLEPPHRLPLDAELRSYIRINTYLLWTDPWFWHKLKLALPPPRLLPTPFEDVSVNKAESSPLQVAPRPQSA</sequence>
<protein>
    <recommendedName>
        <fullName evidence="7">TIR domain-containing protein</fullName>
    </recommendedName>
</protein>
<feature type="transmembrane region" description="Helical" evidence="6">
    <location>
        <begin position="773"/>
        <end position="798"/>
    </location>
</feature>
<evidence type="ECO:0000259" key="7">
    <source>
        <dbReference type="PROSITE" id="PS50104"/>
    </source>
</evidence>
<evidence type="ECO:0000313" key="8">
    <source>
        <dbReference type="EnsemblMetazoa" id="XP_037871453.1"/>
    </source>
</evidence>
<dbReference type="SMART" id="SM00255">
    <property type="entry name" value="TIR"/>
    <property type="match status" value="1"/>
</dbReference>
<evidence type="ECO:0000256" key="5">
    <source>
        <dbReference type="ARBA" id="ARBA00023136"/>
    </source>
</evidence>